<evidence type="ECO:0000256" key="3">
    <source>
        <dbReference type="ARBA" id="ARBA00023125"/>
    </source>
</evidence>
<keyword evidence="4" id="KW-0539">Nucleus</keyword>
<proteinExistence type="inferred from homology"/>
<protein>
    <recommendedName>
        <fullName evidence="10">Chromosome transmission fidelity protein 8</fullName>
    </recommendedName>
</protein>
<dbReference type="Proteomes" id="UP001586593">
    <property type="component" value="Unassembled WGS sequence"/>
</dbReference>
<comment type="caution">
    <text evidence="8">The sequence shown here is derived from an EMBL/GenBank/DDBJ whole genome shotgun (WGS) entry which is preliminary data.</text>
</comment>
<keyword evidence="5" id="KW-0131">Cell cycle</keyword>
<comment type="subcellular location">
    <subcellularLocation>
        <location evidence="1">Nucleus</location>
    </subcellularLocation>
</comment>
<comment type="similarity">
    <text evidence="6">Belongs to the CTF8 family.</text>
</comment>
<organism evidence="8 9">
    <name type="scientific">Phialemonium thermophilum</name>
    <dbReference type="NCBI Taxonomy" id="223376"/>
    <lineage>
        <taxon>Eukaryota</taxon>
        <taxon>Fungi</taxon>
        <taxon>Dikarya</taxon>
        <taxon>Ascomycota</taxon>
        <taxon>Pezizomycotina</taxon>
        <taxon>Sordariomycetes</taxon>
        <taxon>Sordariomycetidae</taxon>
        <taxon>Cephalothecales</taxon>
        <taxon>Cephalothecaceae</taxon>
        <taxon>Phialemonium</taxon>
    </lineage>
</organism>
<evidence type="ECO:0000256" key="7">
    <source>
        <dbReference type="SAM" id="MobiDB-lite"/>
    </source>
</evidence>
<evidence type="ECO:0000256" key="6">
    <source>
        <dbReference type="ARBA" id="ARBA00038447"/>
    </source>
</evidence>
<evidence type="ECO:0000256" key="1">
    <source>
        <dbReference type="ARBA" id="ARBA00004123"/>
    </source>
</evidence>
<name>A0ABR3Y410_9PEZI</name>
<keyword evidence="9" id="KW-1185">Reference proteome</keyword>
<accession>A0ABR3Y410</accession>
<evidence type="ECO:0000256" key="4">
    <source>
        <dbReference type="ARBA" id="ARBA00023242"/>
    </source>
</evidence>
<dbReference type="PANTHER" id="PTHR28605:SF1">
    <property type="entry name" value="CHROMOSOME TRANSMISSION FIDELITY FACTOR 8"/>
    <property type="match status" value="1"/>
</dbReference>
<feature type="region of interest" description="Disordered" evidence="7">
    <location>
        <begin position="1"/>
        <end position="21"/>
    </location>
</feature>
<sequence>MTSIPLHSRVSSVPRQSSLNPLPGLLHTPSGLALLELQGVINIPDTDVLAESSSSTPAVVQIGRLDFPDYRTDADLSSMVWMKRVHLYVGHHQRLAGEVRKLAKPLAIVRRVGSSSATEDPVAEAVEIVDIVRYKLVFSDRPEPVGLAAS</sequence>
<dbReference type="InterPro" id="IPR018607">
    <property type="entry name" value="Ctf8"/>
</dbReference>
<feature type="compositionally biased region" description="Polar residues" evidence="7">
    <location>
        <begin position="1"/>
        <end position="20"/>
    </location>
</feature>
<evidence type="ECO:0008006" key="10">
    <source>
        <dbReference type="Google" id="ProtNLM"/>
    </source>
</evidence>
<evidence type="ECO:0000256" key="5">
    <source>
        <dbReference type="ARBA" id="ARBA00023306"/>
    </source>
</evidence>
<evidence type="ECO:0000256" key="2">
    <source>
        <dbReference type="ARBA" id="ARBA00022705"/>
    </source>
</evidence>
<gene>
    <name evidence="8" type="ORF">VTK73DRAFT_96</name>
</gene>
<keyword evidence="3" id="KW-0238">DNA-binding</keyword>
<dbReference type="Pfam" id="PF09696">
    <property type="entry name" value="Ctf8"/>
    <property type="match status" value="1"/>
</dbReference>
<keyword evidence="2" id="KW-0235">DNA replication</keyword>
<evidence type="ECO:0000313" key="8">
    <source>
        <dbReference type="EMBL" id="KAL1883021.1"/>
    </source>
</evidence>
<dbReference type="EMBL" id="JAZHXJ010000010">
    <property type="protein sequence ID" value="KAL1883021.1"/>
    <property type="molecule type" value="Genomic_DNA"/>
</dbReference>
<dbReference type="PANTHER" id="PTHR28605">
    <property type="entry name" value="CTF8, CHROMOSOME TRANSMISSION FIDELITY FACTOR 8 HOMOLOG (S. CEREVISIAE)"/>
    <property type="match status" value="1"/>
</dbReference>
<reference evidence="8 9" key="1">
    <citation type="journal article" date="2024" name="Commun. Biol.">
        <title>Comparative genomic analysis of thermophilic fungi reveals convergent evolutionary adaptations and gene losses.</title>
        <authorList>
            <person name="Steindorff A.S."/>
            <person name="Aguilar-Pontes M.V."/>
            <person name="Robinson A.J."/>
            <person name="Andreopoulos B."/>
            <person name="LaButti K."/>
            <person name="Kuo A."/>
            <person name="Mondo S."/>
            <person name="Riley R."/>
            <person name="Otillar R."/>
            <person name="Haridas S."/>
            <person name="Lipzen A."/>
            <person name="Grimwood J."/>
            <person name="Schmutz J."/>
            <person name="Clum A."/>
            <person name="Reid I.D."/>
            <person name="Moisan M.C."/>
            <person name="Butler G."/>
            <person name="Nguyen T.T.M."/>
            <person name="Dewar K."/>
            <person name="Conant G."/>
            <person name="Drula E."/>
            <person name="Henrissat B."/>
            <person name="Hansel C."/>
            <person name="Singer S."/>
            <person name="Hutchinson M.I."/>
            <person name="de Vries R.P."/>
            <person name="Natvig D.O."/>
            <person name="Powell A.J."/>
            <person name="Tsang A."/>
            <person name="Grigoriev I.V."/>
        </authorList>
    </citation>
    <scope>NUCLEOTIDE SEQUENCE [LARGE SCALE GENOMIC DNA]</scope>
    <source>
        <strain evidence="8 9">ATCC 24622</strain>
    </source>
</reference>
<evidence type="ECO:0000313" key="9">
    <source>
        <dbReference type="Proteomes" id="UP001586593"/>
    </source>
</evidence>